<gene>
    <name evidence="3" type="primary">hxlB</name>
    <name evidence="3" type="ORF">GWR21_16305</name>
</gene>
<dbReference type="GO" id="GO:0097367">
    <property type="term" value="F:carbohydrate derivative binding"/>
    <property type="evidence" value="ECO:0007669"/>
    <property type="project" value="InterPro"/>
</dbReference>
<dbReference type="EMBL" id="CP048113">
    <property type="protein sequence ID" value="QHS61105.1"/>
    <property type="molecule type" value="Genomic_DNA"/>
</dbReference>
<feature type="domain" description="SIS" evidence="2">
    <location>
        <begin position="39"/>
        <end position="181"/>
    </location>
</feature>
<keyword evidence="3" id="KW-0413">Isomerase</keyword>
<proteinExistence type="inferred from homology"/>
<dbReference type="PANTHER" id="PTHR43443:SF1">
    <property type="entry name" value="3-HEXULOSE-6-PHOSPHATE ISOMERASE"/>
    <property type="match status" value="1"/>
</dbReference>
<dbReference type="KEGG" id="chih:GWR21_16305"/>
<dbReference type="SUPFAM" id="SSF53697">
    <property type="entry name" value="SIS domain"/>
    <property type="match status" value="1"/>
</dbReference>
<dbReference type="CDD" id="cd05005">
    <property type="entry name" value="SIS_PHI"/>
    <property type="match status" value="1"/>
</dbReference>
<evidence type="ECO:0000313" key="3">
    <source>
        <dbReference type="EMBL" id="QHS61105.1"/>
    </source>
</evidence>
<dbReference type="Proteomes" id="UP000476411">
    <property type="component" value="Chromosome"/>
</dbReference>
<comment type="similarity">
    <text evidence="1">Belongs to the SIS family. PHI subfamily.</text>
</comment>
<dbReference type="PANTHER" id="PTHR43443">
    <property type="entry name" value="3-HEXULOSE-6-PHOSPHATE ISOMERASE"/>
    <property type="match status" value="1"/>
</dbReference>
<dbReference type="Gene3D" id="3.40.50.10490">
    <property type="entry name" value="Glucose-6-phosphate isomerase like protein, domain 1"/>
    <property type="match status" value="1"/>
</dbReference>
<sequence>MFAFEKDALEKSLTADLPMILEENAQLAKQVVVSDIAALALLLQDANRIFVIGAGRTGLMMKAAAMRLMHLGLTVHVVGETTTPAILKGDVLLAASGSGTTSTIVKAAEKAHAAGAVVASLSTTASSPLAAVSRLVLLIPAAQKQDFQGAISRQYAGSLFEQSVLIITDALFQAMWKLTDAPAEEVWKRHANME</sequence>
<dbReference type="NCBIfam" id="TIGR03127">
    <property type="entry name" value="RuMP_HxlB"/>
    <property type="match status" value="1"/>
</dbReference>
<keyword evidence="4" id="KW-1185">Reference proteome</keyword>
<dbReference type="InterPro" id="IPR017552">
    <property type="entry name" value="PHI/rmpB"/>
</dbReference>
<reference evidence="3 4" key="1">
    <citation type="submission" date="2020-01" db="EMBL/GenBank/DDBJ databases">
        <title>Complete genome sequence of Chitinophaga sp. H33E-04 isolated from quinoa roots.</title>
        <authorList>
            <person name="Weon H.-Y."/>
            <person name="Lee S.A."/>
        </authorList>
    </citation>
    <scope>NUCLEOTIDE SEQUENCE [LARGE SCALE GENOMIC DNA]</scope>
    <source>
        <strain evidence="3 4">H33E-04</strain>
    </source>
</reference>
<dbReference type="AlphaFoldDB" id="A0A6B9ZJ45"/>
<organism evidence="3 4">
    <name type="scientific">Chitinophaga agri</name>
    <dbReference type="NCBI Taxonomy" id="2703787"/>
    <lineage>
        <taxon>Bacteria</taxon>
        <taxon>Pseudomonadati</taxon>
        <taxon>Bacteroidota</taxon>
        <taxon>Chitinophagia</taxon>
        <taxon>Chitinophagales</taxon>
        <taxon>Chitinophagaceae</taxon>
        <taxon>Chitinophaga</taxon>
    </lineage>
</organism>
<evidence type="ECO:0000259" key="2">
    <source>
        <dbReference type="PROSITE" id="PS51464"/>
    </source>
</evidence>
<evidence type="ECO:0000256" key="1">
    <source>
        <dbReference type="ARBA" id="ARBA00009235"/>
    </source>
</evidence>
<name>A0A6B9ZJ45_9BACT</name>
<evidence type="ECO:0000313" key="4">
    <source>
        <dbReference type="Proteomes" id="UP000476411"/>
    </source>
</evidence>
<dbReference type="GO" id="GO:0016853">
    <property type="term" value="F:isomerase activity"/>
    <property type="evidence" value="ECO:0007669"/>
    <property type="project" value="UniProtKB-KW"/>
</dbReference>
<dbReference type="InterPro" id="IPR001347">
    <property type="entry name" value="SIS_dom"/>
</dbReference>
<dbReference type="RefSeq" id="WP_162332783.1">
    <property type="nucleotide sequence ID" value="NZ_CP048113.1"/>
</dbReference>
<dbReference type="GO" id="GO:1901135">
    <property type="term" value="P:carbohydrate derivative metabolic process"/>
    <property type="evidence" value="ECO:0007669"/>
    <property type="project" value="InterPro"/>
</dbReference>
<dbReference type="Pfam" id="PF01380">
    <property type="entry name" value="SIS"/>
    <property type="match status" value="1"/>
</dbReference>
<protein>
    <submittedName>
        <fullName evidence="3">6-phospho-3-hexuloisomerase</fullName>
    </submittedName>
</protein>
<dbReference type="InterPro" id="IPR046348">
    <property type="entry name" value="SIS_dom_sf"/>
</dbReference>
<accession>A0A6B9ZJ45</accession>
<dbReference type="PROSITE" id="PS51464">
    <property type="entry name" value="SIS"/>
    <property type="match status" value="1"/>
</dbReference>